<dbReference type="EMBL" id="JABEMC010000004">
    <property type="protein sequence ID" value="NNG79409.1"/>
    <property type="molecule type" value="Genomic_DNA"/>
</dbReference>
<dbReference type="CDD" id="cd06848">
    <property type="entry name" value="GCS_H"/>
    <property type="match status" value="1"/>
</dbReference>
<reference evidence="6 9" key="2">
    <citation type="submission" date="2020-05" db="EMBL/GenBank/DDBJ databases">
        <title>MicrobeNet Type strains.</title>
        <authorList>
            <person name="Nicholson A.C."/>
        </authorList>
    </citation>
    <scope>NUCLEOTIDE SEQUENCE [LARGE SCALE GENOMIC DNA]</scope>
    <source>
        <strain evidence="6 9">CCUG 46604</strain>
    </source>
</reference>
<dbReference type="InterPro" id="IPR002930">
    <property type="entry name" value="GCV_H"/>
</dbReference>
<dbReference type="Pfam" id="PF01597">
    <property type="entry name" value="GCV_H"/>
    <property type="match status" value="1"/>
</dbReference>
<dbReference type="GO" id="GO:0005829">
    <property type="term" value="C:cytosol"/>
    <property type="evidence" value="ECO:0007669"/>
    <property type="project" value="TreeGrafter"/>
</dbReference>
<evidence type="ECO:0000256" key="1">
    <source>
        <dbReference type="ARBA" id="ARBA00009249"/>
    </source>
</evidence>
<name>A0A2N6PLB8_9MICO</name>
<evidence type="ECO:0000256" key="3">
    <source>
        <dbReference type="HAMAP-Rule" id="MF_00272"/>
    </source>
</evidence>
<dbReference type="InterPro" id="IPR033753">
    <property type="entry name" value="GCV_H/Fam206"/>
</dbReference>
<dbReference type="GO" id="GO:0005960">
    <property type="term" value="C:glycine cleavage complex"/>
    <property type="evidence" value="ECO:0007669"/>
    <property type="project" value="InterPro"/>
</dbReference>
<feature type="domain" description="Lipoyl-binding" evidence="5">
    <location>
        <begin position="27"/>
        <end position="109"/>
    </location>
</feature>
<dbReference type="InterPro" id="IPR000089">
    <property type="entry name" value="Biotin_lipoyl"/>
</dbReference>
<evidence type="ECO:0000256" key="4">
    <source>
        <dbReference type="PIRSR" id="PIRSR617453-50"/>
    </source>
</evidence>
<keyword evidence="2 3" id="KW-0450">Lipoyl</keyword>
<dbReference type="PROSITE" id="PS00189">
    <property type="entry name" value="LIPOYL"/>
    <property type="match status" value="1"/>
</dbReference>
<comment type="subunit">
    <text evidence="3">The glycine cleavage system is composed of four proteins: P, T, L and H.</text>
</comment>
<dbReference type="PROSITE" id="PS50968">
    <property type="entry name" value="BIOTINYL_LIPOYL"/>
    <property type="match status" value="1"/>
</dbReference>
<reference evidence="7 8" key="1">
    <citation type="submission" date="2017-09" db="EMBL/GenBank/DDBJ databases">
        <title>Bacterial strain isolated from the female urinary microbiota.</title>
        <authorList>
            <person name="Thomas-White K."/>
            <person name="Kumar N."/>
            <person name="Forster S."/>
            <person name="Putonti C."/>
            <person name="Lawley T."/>
            <person name="Wolfe A.J."/>
        </authorList>
    </citation>
    <scope>NUCLEOTIDE SEQUENCE [LARGE SCALE GENOMIC DNA]</scope>
    <source>
        <strain evidence="7 8">UMB0680</strain>
    </source>
</reference>
<dbReference type="SUPFAM" id="SSF51230">
    <property type="entry name" value="Single hybrid motif"/>
    <property type="match status" value="1"/>
</dbReference>
<comment type="similarity">
    <text evidence="1 3">Belongs to the GcvH family.</text>
</comment>
<dbReference type="OrthoDB" id="9796712at2"/>
<dbReference type="NCBIfam" id="NF002270">
    <property type="entry name" value="PRK01202.1"/>
    <property type="match status" value="1"/>
</dbReference>
<evidence type="ECO:0000313" key="6">
    <source>
        <dbReference type="EMBL" id="NNG79409.1"/>
    </source>
</evidence>
<dbReference type="InterPro" id="IPR017453">
    <property type="entry name" value="GCV_H_sub"/>
</dbReference>
<evidence type="ECO:0000313" key="9">
    <source>
        <dbReference type="Proteomes" id="UP000549517"/>
    </source>
</evidence>
<dbReference type="NCBIfam" id="TIGR00527">
    <property type="entry name" value="gcvH"/>
    <property type="match status" value="1"/>
</dbReference>
<dbReference type="InterPro" id="IPR011053">
    <property type="entry name" value="Single_hybrid_motif"/>
</dbReference>
<proteinExistence type="inferred from homology"/>
<dbReference type="Proteomes" id="UP000235703">
    <property type="component" value="Unassembled WGS sequence"/>
</dbReference>
<comment type="cofactor">
    <cofactor evidence="3">
        <name>(R)-lipoate</name>
        <dbReference type="ChEBI" id="CHEBI:83088"/>
    </cofactor>
    <text evidence="3">Binds 1 lipoyl cofactor covalently.</text>
</comment>
<evidence type="ECO:0000256" key="2">
    <source>
        <dbReference type="ARBA" id="ARBA00022823"/>
    </source>
</evidence>
<sequence>MPDLTFPASLRYSRDHEWVTETREGSVVRVGISDFAQDQLGDVVFVDLPDVGDSVTANENCGEVESTKSVSDIVAPVSGEVIAVNESLEDAPEVINSDPYGEGWLFDVELSDASELDTLMDADAYAAAVESEGA</sequence>
<dbReference type="GO" id="GO:0019464">
    <property type="term" value="P:glycine decarboxylation via glycine cleavage system"/>
    <property type="evidence" value="ECO:0007669"/>
    <property type="project" value="UniProtKB-UniRule"/>
</dbReference>
<protein>
    <recommendedName>
        <fullName evidence="3">Glycine cleavage system H protein</fullName>
    </recommendedName>
</protein>
<feature type="modified residue" description="N6-lipoyllysine" evidence="3 4">
    <location>
        <position position="68"/>
    </location>
</feature>
<accession>A0A2N6PLB8</accession>
<comment type="function">
    <text evidence="3">The glycine cleavage system catalyzes the degradation of glycine. The H protein shuttles the methylamine group of glycine from the P protein to the T protein.</text>
</comment>
<evidence type="ECO:0000259" key="5">
    <source>
        <dbReference type="PROSITE" id="PS50968"/>
    </source>
</evidence>
<dbReference type="GO" id="GO:0009249">
    <property type="term" value="P:protein lipoylation"/>
    <property type="evidence" value="ECO:0007669"/>
    <property type="project" value="TreeGrafter"/>
</dbReference>
<evidence type="ECO:0000313" key="7">
    <source>
        <dbReference type="EMBL" id="PMB99490.1"/>
    </source>
</evidence>
<dbReference type="Proteomes" id="UP000549517">
    <property type="component" value="Unassembled WGS sequence"/>
</dbReference>
<evidence type="ECO:0000313" key="8">
    <source>
        <dbReference type="Proteomes" id="UP000235703"/>
    </source>
</evidence>
<organism evidence="7 8">
    <name type="scientific">Brevibacterium luteolum</name>
    <dbReference type="NCBI Taxonomy" id="199591"/>
    <lineage>
        <taxon>Bacteria</taxon>
        <taxon>Bacillati</taxon>
        <taxon>Actinomycetota</taxon>
        <taxon>Actinomycetes</taxon>
        <taxon>Micrococcales</taxon>
        <taxon>Brevibacteriaceae</taxon>
        <taxon>Brevibacterium</taxon>
    </lineage>
</organism>
<dbReference type="AlphaFoldDB" id="A0A2N6PLB8"/>
<dbReference type="PANTHER" id="PTHR11715:SF3">
    <property type="entry name" value="GLYCINE CLEAVAGE SYSTEM H PROTEIN-RELATED"/>
    <property type="match status" value="1"/>
</dbReference>
<dbReference type="PANTHER" id="PTHR11715">
    <property type="entry name" value="GLYCINE CLEAVAGE SYSTEM H PROTEIN"/>
    <property type="match status" value="1"/>
</dbReference>
<dbReference type="EMBL" id="PNFZ01000001">
    <property type="protein sequence ID" value="PMB99490.1"/>
    <property type="molecule type" value="Genomic_DNA"/>
</dbReference>
<gene>
    <name evidence="3 7" type="primary">gcvH</name>
    <name evidence="7" type="ORF">CJ198_02970</name>
    <name evidence="6" type="ORF">HLA91_08480</name>
</gene>
<dbReference type="HAMAP" id="MF_00272">
    <property type="entry name" value="GcvH"/>
    <property type="match status" value="1"/>
</dbReference>
<comment type="caution">
    <text evidence="7">The sequence shown here is derived from an EMBL/GenBank/DDBJ whole genome shotgun (WGS) entry which is preliminary data.</text>
</comment>
<dbReference type="Gene3D" id="2.40.50.100">
    <property type="match status" value="1"/>
</dbReference>
<dbReference type="RefSeq" id="WP_102160585.1">
    <property type="nucleotide sequence ID" value="NZ_BAAAKH010000009.1"/>
</dbReference>
<keyword evidence="8" id="KW-1185">Reference proteome</keyword>
<dbReference type="InterPro" id="IPR003016">
    <property type="entry name" value="2-oxoA_DH_lipoyl-BS"/>
</dbReference>